<accession>A0ABY9WM33</accession>
<evidence type="ECO:0000313" key="2">
    <source>
        <dbReference type="EMBL" id="WNG44688.1"/>
    </source>
</evidence>
<dbReference type="EMBL" id="CP043494">
    <property type="protein sequence ID" value="WNG44688.1"/>
    <property type="molecule type" value="Genomic_DNA"/>
</dbReference>
<feature type="region of interest" description="Disordered" evidence="1">
    <location>
        <begin position="16"/>
        <end position="50"/>
    </location>
</feature>
<feature type="region of interest" description="Disordered" evidence="1">
    <location>
        <begin position="218"/>
        <end position="258"/>
    </location>
</feature>
<proteinExistence type="predicted"/>
<gene>
    <name evidence="2" type="ORF">F0U60_11750</name>
</gene>
<dbReference type="RefSeq" id="WP_395818036.1">
    <property type="nucleotide sequence ID" value="NZ_CP043494.1"/>
</dbReference>
<organism evidence="2 3">
    <name type="scientific">Archangium minus</name>
    <dbReference type="NCBI Taxonomy" id="83450"/>
    <lineage>
        <taxon>Bacteria</taxon>
        <taxon>Pseudomonadati</taxon>
        <taxon>Myxococcota</taxon>
        <taxon>Myxococcia</taxon>
        <taxon>Myxococcales</taxon>
        <taxon>Cystobacterineae</taxon>
        <taxon>Archangiaceae</taxon>
        <taxon>Archangium</taxon>
    </lineage>
</organism>
<feature type="compositionally biased region" description="Basic and acidic residues" evidence="1">
    <location>
        <begin position="243"/>
        <end position="258"/>
    </location>
</feature>
<sequence length="258" mass="28808">MAVVFRGRRVRLETGAPAPEIPRWEPPPDPCAHCGKDKKSHPSMEGGGTSVDSSIALARNILRDASREQHPWYTGVFSLAAHHLICGEAMDDEFWPEVCSRFSYSINHANNGVMLPHDMELACQLGVPVHRGSHKAGHANEPSLSYPDGVKYKLRELEERVRSGEFCMKPGRVRALLDRLSRDILREVSAFRWTLTWDGEDYGPGGAGCGGVKSLRAKKEANEQNKNPCCPHQRRHGLRHARTNKELPPHDMPLELGK</sequence>
<feature type="compositionally biased region" description="Basic residues" evidence="1">
    <location>
        <begin position="232"/>
        <end position="242"/>
    </location>
</feature>
<reference evidence="2 3" key="1">
    <citation type="submission" date="2019-08" db="EMBL/GenBank/DDBJ databases">
        <title>Archangium and Cystobacter genomes.</title>
        <authorList>
            <person name="Chen I.-C.K."/>
            <person name="Wielgoss S."/>
        </authorList>
    </citation>
    <scope>NUCLEOTIDE SEQUENCE [LARGE SCALE GENOMIC DNA]</scope>
    <source>
        <strain evidence="2 3">Cbm 6</strain>
    </source>
</reference>
<keyword evidence="3" id="KW-1185">Reference proteome</keyword>
<protein>
    <recommendedName>
        <fullName evidence="4">HNH nuclease domain-containing protein</fullName>
    </recommendedName>
</protein>
<evidence type="ECO:0000313" key="3">
    <source>
        <dbReference type="Proteomes" id="UP001611383"/>
    </source>
</evidence>
<evidence type="ECO:0000256" key="1">
    <source>
        <dbReference type="SAM" id="MobiDB-lite"/>
    </source>
</evidence>
<name>A0ABY9WM33_9BACT</name>
<dbReference type="Proteomes" id="UP001611383">
    <property type="component" value="Chromosome"/>
</dbReference>
<dbReference type="InterPro" id="IPR032871">
    <property type="entry name" value="AHH_dom_containing"/>
</dbReference>
<evidence type="ECO:0008006" key="4">
    <source>
        <dbReference type="Google" id="ProtNLM"/>
    </source>
</evidence>
<dbReference type="Pfam" id="PF14412">
    <property type="entry name" value="AHH"/>
    <property type="match status" value="1"/>
</dbReference>